<dbReference type="Gene3D" id="6.10.140.2220">
    <property type="match status" value="1"/>
</dbReference>
<dbReference type="PROSITE" id="PS01360">
    <property type="entry name" value="ZF_MYND_1"/>
    <property type="match status" value="1"/>
</dbReference>
<proteinExistence type="predicted"/>
<evidence type="ECO:0000256" key="1">
    <source>
        <dbReference type="ARBA" id="ARBA00022723"/>
    </source>
</evidence>
<evidence type="ECO:0000313" key="7">
    <source>
        <dbReference type="Proteomes" id="UP000800093"/>
    </source>
</evidence>
<accession>A0A9P4JYE6</accession>
<evidence type="ECO:0000256" key="4">
    <source>
        <dbReference type="PROSITE-ProRule" id="PRU00134"/>
    </source>
</evidence>
<keyword evidence="2 4" id="KW-0863">Zinc-finger</keyword>
<reference evidence="7" key="1">
    <citation type="journal article" date="2020" name="Stud. Mycol.">
        <title>101 Dothideomycetes genomes: A test case for predicting lifestyles and emergence of pathogens.</title>
        <authorList>
            <person name="Haridas S."/>
            <person name="Albert R."/>
            <person name="Binder M."/>
            <person name="Bloem J."/>
            <person name="LaButti K."/>
            <person name="Salamov A."/>
            <person name="Andreopoulos B."/>
            <person name="Baker S."/>
            <person name="Barry K."/>
            <person name="Bills G."/>
            <person name="Bluhm B."/>
            <person name="Cannon C."/>
            <person name="Castanera R."/>
            <person name="Culley D."/>
            <person name="Daum C."/>
            <person name="Ezra D."/>
            <person name="Gonzalez J."/>
            <person name="Henrissat B."/>
            <person name="Kuo A."/>
            <person name="Liang C."/>
            <person name="Lipzen A."/>
            <person name="Lutzoni F."/>
            <person name="Magnuson J."/>
            <person name="Mondo S."/>
            <person name="Nolan M."/>
            <person name="Ohm R."/>
            <person name="Pangilinan J."/>
            <person name="Park H.-J."/>
            <person name="Ramirez L."/>
            <person name="Alfaro M."/>
            <person name="Sun H."/>
            <person name="Tritt A."/>
            <person name="Yoshinaga Y."/>
            <person name="Zwiers L.-H."/>
            <person name="Turgeon B."/>
            <person name="Goodwin S."/>
            <person name="Spatafora J."/>
            <person name="Crous P."/>
            <person name="Grigoriev I."/>
        </authorList>
    </citation>
    <scope>NUCLEOTIDE SEQUENCE [LARGE SCALE GENOMIC DNA]</scope>
    <source>
        <strain evidence="7">CBS 304.66</strain>
    </source>
</reference>
<feature type="domain" description="MYND-type" evidence="5">
    <location>
        <begin position="65"/>
        <end position="107"/>
    </location>
</feature>
<evidence type="ECO:0000259" key="5">
    <source>
        <dbReference type="PROSITE" id="PS50865"/>
    </source>
</evidence>
<dbReference type="PANTHER" id="PTHR10237">
    <property type="entry name" value="DEFORMED EPIDERMAL AUTOREGULATORY FACTOR 1 HOMOLOG SUPPRESSIN"/>
    <property type="match status" value="1"/>
</dbReference>
<dbReference type="GO" id="GO:0005634">
    <property type="term" value="C:nucleus"/>
    <property type="evidence" value="ECO:0007669"/>
    <property type="project" value="TreeGrafter"/>
</dbReference>
<evidence type="ECO:0000256" key="2">
    <source>
        <dbReference type="ARBA" id="ARBA00022771"/>
    </source>
</evidence>
<keyword evidence="3" id="KW-0862">Zinc</keyword>
<dbReference type="PROSITE" id="PS50865">
    <property type="entry name" value="ZF_MYND_2"/>
    <property type="match status" value="1"/>
</dbReference>
<evidence type="ECO:0000313" key="6">
    <source>
        <dbReference type="EMBL" id="KAF2259479.1"/>
    </source>
</evidence>
<organism evidence="6 7">
    <name type="scientific">Lojkania enalia</name>
    <dbReference type="NCBI Taxonomy" id="147567"/>
    <lineage>
        <taxon>Eukaryota</taxon>
        <taxon>Fungi</taxon>
        <taxon>Dikarya</taxon>
        <taxon>Ascomycota</taxon>
        <taxon>Pezizomycotina</taxon>
        <taxon>Dothideomycetes</taxon>
        <taxon>Pleosporomycetidae</taxon>
        <taxon>Pleosporales</taxon>
        <taxon>Pleosporales incertae sedis</taxon>
        <taxon>Lojkania</taxon>
    </lineage>
</organism>
<keyword evidence="7" id="KW-1185">Reference proteome</keyword>
<dbReference type="EMBL" id="ML986707">
    <property type="protein sequence ID" value="KAF2259479.1"/>
    <property type="molecule type" value="Genomic_DNA"/>
</dbReference>
<dbReference type="GO" id="GO:0000981">
    <property type="term" value="F:DNA-binding transcription factor activity, RNA polymerase II-specific"/>
    <property type="evidence" value="ECO:0007669"/>
    <property type="project" value="TreeGrafter"/>
</dbReference>
<dbReference type="SUPFAM" id="SSF144232">
    <property type="entry name" value="HIT/MYND zinc finger-like"/>
    <property type="match status" value="1"/>
</dbReference>
<dbReference type="PANTHER" id="PTHR10237:SF14">
    <property type="entry name" value="MYND-TYPE DOMAIN-CONTAINING PROTEIN"/>
    <property type="match status" value="1"/>
</dbReference>
<dbReference type="InterPro" id="IPR002893">
    <property type="entry name" value="Znf_MYND"/>
</dbReference>
<gene>
    <name evidence="6" type="ORF">CC78DRAFT_524680</name>
</gene>
<dbReference type="Pfam" id="PF01753">
    <property type="entry name" value="zf-MYND"/>
    <property type="match status" value="1"/>
</dbReference>
<sequence length="268" mass="29790">MPPRSVVLNVFTTARGCGKEEGVRETVAEVKMEGERIERGMVHGANTIERRHMVAAQPAIDIPQCAVCQSMTSPSGGGLLRCSRCRSTFYCNTKCQKADWKSHKKLCRARSTGSGSGSTSTPSTPVTPVAPSPMSDYHHEINEQPTPRFGVEADLNSMSKETMFAYLVDMFRVKVLDGAMGGCDDLMNGFRAFLDRAENCTGWLPQWWTRGMRIECETLAEQCVRDRLQESDIVKRWGGDTTMPASMRLSVKRVYGNPAGFFDQIEML</sequence>
<dbReference type="InterPro" id="IPR024119">
    <property type="entry name" value="TF_DEAF-1"/>
</dbReference>
<dbReference type="Proteomes" id="UP000800093">
    <property type="component" value="Unassembled WGS sequence"/>
</dbReference>
<keyword evidence="1" id="KW-0479">Metal-binding</keyword>
<dbReference type="AlphaFoldDB" id="A0A9P4JYE6"/>
<comment type="caution">
    <text evidence="6">The sequence shown here is derived from an EMBL/GenBank/DDBJ whole genome shotgun (WGS) entry which is preliminary data.</text>
</comment>
<name>A0A9P4JYE6_9PLEO</name>
<evidence type="ECO:0000256" key="3">
    <source>
        <dbReference type="ARBA" id="ARBA00022833"/>
    </source>
</evidence>
<dbReference type="GO" id="GO:0008270">
    <property type="term" value="F:zinc ion binding"/>
    <property type="evidence" value="ECO:0007669"/>
    <property type="project" value="UniProtKB-KW"/>
</dbReference>
<protein>
    <recommendedName>
        <fullName evidence="5">MYND-type domain-containing protein</fullName>
    </recommendedName>
</protein>
<dbReference type="OrthoDB" id="432970at2759"/>